<accession>D9SVV8</accession>
<dbReference type="InterPro" id="IPR003593">
    <property type="entry name" value="AAA+_ATPase"/>
</dbReference>
<dbReference type="GO" id="GO:0016887">
    <property type="term" value="F:ATP hydrolysis activity"/>
    <property type="evidence" value="ECO:0007669"/>
    <property type="project" value="InterPro"/>
</dbReference>
<dbReference type="InterPro" id="IPR027417">
    <property type="entry name" value="P-loop_NTPase"/>
</dbReference>
<organism evidence="5 6">
    <name type="scientific">Clostridium cellulovorans (strain ATCC 35296 / DSM 3052 / OCM 3 / 743B)</name>
    <dbReference type="NCBI Taxonomy" id="573061"/>
    <lineage>
        <taxon>Bacteria</taxon>
        <taxon>Bacillati</taxon>
        <taxon>Bacillota</taxon>
        <taxon>Clostridia</taxon>
        <taxon>Eubacteriales</taxon>
        <taxon>Clostridiaceae</taxon>
        <taxon>Clostridium</taxon>
    </lineage>
</organism>
<dbReference type="InterPro" id="IPR050166">
    <property type="entry name" value="ABC_transporter_ATP-bind"/>
</dbReference>
<dbReference type="RefSeq" id="WP_010073571.1">
    <property type="nucleotide sequence ID" value="NC_014393.1"/>
</dbReference>
<protein>
    <submittedName>
        <fullName evidence="5">ABC transporter related</fullName>
    </submittedName>
</protein>
<dbReference type="PANTHER" id="PTHR42788">
    <property type="entry name" value="TAURINE IMPORT ATP-BINDING PROTEIN-RELATED"/>
    <property type="match status" value="1"/>
</dbReference>
<evidence type="ECO:0000256" key="2">
    <source>
        <dbReference type="ARBA" id="ARBA00022741"/>
    </source>
</evidence>
<feature type="domain" description="ABC transporter" evidence="4">
    <location>
        <begin position="6"/>
        <end position="235"/>
    </location>
</feature>
<dbReference type="Proteomes" id="UP000002730">
    <property type="component" value="Chromosome"/>
</dbReference>
<dbReference type="EMBL" id="CP002160">
    <property type="protein sequence ID" value="ADL53169.1"/>
    <property type="molecule type" value="Genomic_DNA"/>
</dbReference>
<dbReference type="GO" id="GO:0005524">
    <property type="term" value="F:ATP binding"/>
    <property type="evidence" value="ECO:0007669"/>
    <property type="project" value="UniProtKB-KW"/>
</dbReference>
<evidence type="ECO:0000256" key="3">
    <source>
        <dbReference type="ARBA" id="ARBA00022840"/>
    </source>
</evidence>
<dbReference type="eggNOG" id="COG1116">
    <property type="taxonomic scope" value="Bacteria"/>
</dbReference>
<reference evidence="5 6" key="1">
    <citation type="submission" date="2010-08" db="EMBL/GenBank/DDBJ databases">
        <title>Complete sequence of Clostridium cellulovorans 743B.</title>
        <authorList>
            <consortium name="US DOE Joint Genome Institute"/>
            <person name="Lucas S."/>
            <person name="Copeland A."/>
            <person name="Lapidus A."/>
            <person name="Cheng J.-F."/>
            <person name="Bruce D."/>
            <person name="Goodwin L."/>
            <person name="Pitluck S."/>
            <person name="Chertkov O."/>
            <person name="Detter J.C."/>
            <person name="Han C."/>
            <person name="Tapia R."/>
            <person name="Land M."/>
            <person name="Hauser L."/>
            <person name="Chang Y.-J."/>
            <person name="Jeffries C."/>
            <person name="Kyrpides N."/>
            <person name="Ivanova N."/>
            <person name="Mikhailova N."/>
            <person name="Hemme C.L."/>
            <person name="Woyke T."/>
        </authorList>
    </citation>
    <scope>NUCLEOTIDE SEQUENCE [LARGE SCALE GENOMIC DNA]</scope>
    <source>
        <strain evidence="6">ATCC 35296 / DSM 3052 / OCM 3 / 743B</strain>
    </source>
</reference>
<keyword evidence="3" id="KW-0067">ATP-binding</keyword>
<dbReference type="Gene3D" id="3.40.50.300">
    <property type="entry name" value="P-loop containing nucleotide triphosphate hydrolases"/>
    <property type="match status" value="1"/>
</dbReference>
<dbReference type="KEGG" id="ccb:Clocel_3493"/>
<keyword evidence="1" id="KW-0813">Transport</keyword>
<name>D9SVV8_CLOC7</name>
<dbReference type="SUPFAM" id="SSF52540">
    <property type="entry name" value="P-loop containing nucleoside triphosphate hydrolases"/>
    <property type="match status" value="1"/>
</dbReference>
<keyword evidence="6" id="KW-1185">Reference proteome</keyword>
<dbReference type="InterPro" id="IPR017871">
    <property type="entry name" value="ABC_transporter-like_CS"/>
</dbReference>
<dbReference type="PROSITE" id="PS50893">
    <property type="entry name" value="ABC_TRANSPORTER_2"/>
    <property type="match status" value="1"/>
</dbReference>
<sequence>MSENKLAINALNKSFKVQGENVDILSDINLNIKEGEFLVIVGHSGCGKSTLLKIISGLLDYDSGNVILDDKIITKPDVDRGMIFQEHRLFPWLTIKDNVAIGLDGVAKEKKLELVGKYLKLVKLEGFENAYPSQLSGGMSQRAAIARSLVTNPEVLLLDEPFGALDALTKITMQQEILKIWEKEKTTMIMVTHDIEEAVFLADRIVVMSARPGKIKEIVPVNLGRPRDRGSADFARIKKKIYSYFFEDAETHIEYNI</sequence>
<dbReference type="PANTHER" id="PTHR42788:SF13">
    <property type="entry name" value="ALIPHATIC SULFONATES IMPORT ATP-BINDING PROTEIN SSUB"/>
    <property type="match status" value="1"/>
</dbReference>
<dbReference type="OrthoDB" id="9801958at2"/>
<dbReference type="AlphaFoldDB" id="D9SVV8"/>
<dbReference type="InterPro" id="IPR003439">
    <property type="entry name" value="ABC_transporter-like_ATP-bd"/>
</dbReference>
<evidence type="ECO:0000313" key="6">
    <source>
        <dbReference type="Proteomes" id="UP000002730"/>
    </source>
</evidence>
<evidence type="ECO:0000256" key="1">
    <source>
        <dbReference type="ARBA" id="ARBA00022448"/>
    </source>
</evidence>
<evidence type="ECO:0000313" key="5">
    <source>
        <dbReference type="EMBL" id="ADL53169.1"/>
    </source>
</evidence>
<gene>
    <name evidence="5" type="ordered locus">Clocel_3493</name>
</gene>
<dbReference type="STRING" id="573061.Clocel_3493"/>
<dbReference type="SMART" id="SM00382">
    <property type="entry name" value="AAA"/>
    <property type="match status" value="1"/>
</dbReference>
<keyword evidence="2" id="KW-0547">Nucleotide-binding</keyword>
<dbReference type="HOGENOM" id="CLU_000604_1_22_9"/>
<dbReference type="Pfam" id="PF00005">
    <property type="entry name" value="ABC_tran"/>
    <property type="match status" value="1"/>
</dbReference>
<proteinExistence type="predicted"/>
<evidence type="ECO:0000259" key="4">
    <source>
        <dbReference type="PROSITE" id="PS50893"/>
    </source>
</evidence>
<dbReference type="CDD" id="cd03293">
    <property type="entry name" value="ABC_NrtD_SsuB_transporters"/>
    <property type="match status" value="1"/>
</dbReference>
<dbReference type="PROSITE" id="PS00211">
    <property type="entry name" value="ABC_TRANSPORTER_1"/>
    <property type="match status" value="1"/>
</dbReference>